<protein>
    <submittedName>
        <fullName evidence="8">Lysophospholipid acyltransferase family protein</fullName>
    </submittedName>
</protein>
<proteinExistence type="predicted"/>
<accession>A0ABU4J9D7</accession>
<evidence type="ECO:0000256" key="3">
    <source>
        <dbReference type="ARBA" id="ARBA00022679"/>
    </source>
</evidence>
<feature type="region of interest" description="Disordered" evidence="6">
    <location>
        <begin position="124"/>
        <end position="143"/>
    </location>
</feature>
<reference evidence="9" key="1">
    <citation type="submission" date="2023-07" db="EMBL/GenBank/DDBJ databases">
        <title>Draft genomic sequences of Priestia flexa CCM isolated from the soil of an abandoned mine contaminated by free cyanide in the high Andean zone of Tacna, Peru.</title>
        <authorList>
            <person name="Caceda Quiroz C.J."/>
            <person name="Maraza Chooque G.J."/>
            <person name="Fora Quispe G.L."/>
            <person name="Carpio Mamani M."/>
        </authorList>
    </citation>
    <scope>NUCLEOTIDE SEQUENCE [LARGE SCALE GENOMIC DNA]</scope>
    <source>
        <strain evidence="9">CCM</strain>
    </source>
</reference>
<keyword evidence="9" id="KW-1185">Reference proteome</keyword>
<evidence type="ECO:0000256" key="6">
    <source>
        <dbReference type="SAM" id="MobiDB-lite"/>
    </source>
</evidence>
<comment type="caution">
    <text evidence="8">The sequence shown here is derived from an EMBL/GenBank/DDBJ whole genome shotgun (WGS) entry which is preliminary data.</text>
</comment>
<evidence type="ECO:0000256" key="4">
    <source>
        <dbReference type="ARBA" id="ARBA00023098"/>
    </source>
</evidence>
<evidence type="ECO:0000259" key="7">
    <source>
        <dbReference type="Pfam" id="PF01553"/>
    </source>
</evidence>
<comment type="pathway">
    <text evidence="1">Lipid metabolism.</text>
</comment>
<evidence type="ECO:0000313" key="8">
    <source>
        <dbReference type="EMBL" id="MDW8517629.1"/>
    </source>
</evidence>
<keyword evidence="3" id="KW-0808">Transferase</keyword>
<dbReference type="RefSeq" id="WP_318757763.1">
    <property type="nucleotide sequence ID" value="NZ_JAWUZT010000054.1"/>
</dbReference>
<dbReference type="Proteomes" id="UP001284771">
    <property type="component" value="Unassembled WGS sequence"/>
</dbReference>
<name>A0ABU4J9D7_9BACI</name>
<sequence length="143" mass="15892">MFIDWVNRRASVQALKDSVCLLKEGHSMVILPEGTRSKGKGIGEFKKGSIRIALNAKVPIVPVAIQGISNIMEQCKVGFQKADVTIRILPPVTTDLDAGSDPNVIHHQVRERIIQALNNHHQVQSKRGWDISNSANDKPERLR</sequence>
<dbReference type="SUPFAM" id="SSF69593">
    <property type="entry name" value="Glycerol-3-phosphate (1)-acyltransferase"/>
    <property type="match status" value="1"/>
</dbReference>
<keyword evidence="2" id="KW-0444">Lipid biosynthesis</keyword>
<organism evidence="8 9">
    <name type="scientific">Priestia flexa</name>
    <dbReference type="NCBI Taxonomy" id="86664"/>
    <lineage>
        <taxon>Bacteria</taxon>
        <taxon>Bacillati</taxon>
        <taxon>Bacillota</taxon>
        <taxon>Bacilli</taxon>
        <taxon>Bacillales</taxon>
        <taxon>Bacillaceae</taxon>
        <taxon>Priestia</taxon>
    </lineage>
</organism>
<evidence type="ECO:0000256" key="2">
    <source>
        <dbReference type="ARBA" id="ARBA00022516"/>
    </source>
</evidence>
<evidence type="ECO:0000313" key="9">
    <source>
        <dbReference type="Proteomes" id="UP001284771"/>
    </source>
</evidence>
<dbReference type="PANTHER" id="PTHR10434:SF64">
    <property type="entry name" value="1-ACYL-SN-GLYCEROL-3-PHOSPHATE ACYLTRANSFERASE-RELATED"/>
    <property type="match status" value="1"/>
</dbReference>
<feature type="domain" description="Phospholipid/glycerol acyltransferase" evidence="7">
    <location>
        <begin position="4"/>
        <end position="65"/>
    </location>
</feature>
<dbReference type="GO" id="GO:0016746">
    <property type="term" value="F:acyltransferase activity"/>
    <property type="evidence" value="ECO:0007669"/>
    <property type="project" value="UniProtKB-KW"/>
</dbReference>
<dbReference type="InterPro" id="IPR002123">
    <property type="entry name" value="Plipid/glycerol_acylTrfase"/>
</dbReference>
<dbReference type="CDD" id="cd07989">
    <property type="entry name" value="LPLAT_AGPAT-like"/>
    <property type="match status" value="1"/>
</dbReference>
<evidence type="ECO:0000256" key="5">
    <source>
        <dbReference type="ARBA" id="ARBA00023315"/>
    </source>
</evidence>
<evidence type="ECO:0000256" key="1">
    <source>
        <dbReference type="ARBA" id="ARBA00005189"/>
    </source>
</evidence>
<dbReference type="EMBL" id="JAWUZT010000054">
    <property type="protein sequence ID" value="MDW8517629.1"/>
    <property type="molecule type" value="Genomic_DNA"/>
</dbReference>
<keyword evidence="4" id="KW-0443">Lipid metabolism</keyword>
<dbReference type="Pfam" id="PF01553">
    <property type="entry name" value="Acyltransferase"/>
    <property type="match status" value="1"/>
</dbReference>
<dbReference type="PANTHER" id="PTHR10434">
    <property type="entry name" value="1-ACYL-SN-GLYCEROL-3-PHOSPHATE ACYLTRANSFERASE"/>
    <property type="match status" value="1"/>
</dbReference>
<feature type="non-terminal residue" evidence="8">
    <location>
        <position position="143"/>
    </location>
</feature>
<keyword evidence="5 8" id="KW-0012">Acyltransferase</keyword>
<gene>
    <name evidence="8" type="ORF">RIB56_16030</name>
</gene>